<reference evidence="1 2" key="1">
    <citation type="journal article" date="2019" name="Commun. Biol.">
        <title>The bagworm genome reveals a unique fibroin gene that provides high tensile strength.</title>
        <authorList>
            <person name="Kono N."/>
            <person name="Nakamura H."/>
            <person name="Ohtoshi R."/>
            <person name="Tomita M."/>
            <person name="Numata K."/>
            <person name="Arakawa K."/>
        </authorList>
    </citation>
    <scope>NUCLEOTIDE SEQUENCE [LARGE SCALE GENOMIC DNA]</scope>
</reference>
<dbReference type="AlphaFoldDB" id="A0A4C1SXG2"/>
<protein>
    <submittedName>
        <fullName evidence="1">Uncharacterized protein</fullName>
    </submittedName>
</protein>
<name>A0A4C1SXG2_EUMVA</name>
<dbReference type="EMBL" id="BGZK01000023">
    <property type="protein sequence ID" value="GBP06879.1"/>
    <property type="molecule type" value="Genomic_DNA"/>
</dbReference>
<proteinExistence type="predicted"/>
<organism evidence="1 2">
    <name type="scientific">Eumeta variegata</name>
    <name type="common">Bagworm moth</name>
    <name type="synonym">Eumeta japonica</name>
    <dbReference type="NCBI Taxonomy" id="151549"/>
    <lineage>
        <taxon>Eukaryota</taxon>
        <taxon>Metazoa</taxon>
        <taxon>Ecdysozoa</taxon>
        <taxon>Arthropoda</taxon>
        <taxon>Hexapoda</taxon>
        <taxon>Insecta</taxon>
        <taxon>Pterygota</taxon>
        <taxon>Neoptera</taxon>
        <taxon>Endopterygota</taxon>
        <taxon>Lepidoptera</taxon>
        <taxon>Glossata</taxon>
        <taxon>Ditrysia</taxon>
        <taxon>Tineoidea</taxon>
        <taxon>Psychidae</taxon>
        <taxon>Oiketicinae</taxon>
        <taxon>Eumeta</taxon>
    </lineage>
</organism>
<accession>A0A4C1SXG2</accession>
<sequence length="106" mass="12838">MVPAQLSGAPIKNNRKFHDRITAIICTCNSYQFMTTLQAIIRKEEESTQPIQTRTYVKREEWEMDKNNIRMVPQRWEKEQRETTKALERRLKENCWSRMDENCEEQ</sequence>
<comment type="caution">
    <text evidence="1">The sequence shown here is derived from an EMBL/GenBank/DDBJ whole genome shotgun (WGS) entry which is preliminary data.</text>
</comment>
<dbReference type="Proteomes" id="UP000299102">
    <property type="component" value="Unassembled WGS sequence"/>
</dbReference>
<gene>
    <name evidence="1" type="ORF">EVAR_92775_1</name>
</gene>
<keyword evidence="2" id="KW-1185">Reference proteome</keyword>
<evidence type="ECO:0000313" key="1">
    <source>
        <dbReference type="EMBL" id="GBP06879.1"/>
    </source>
</evidence>
<evidence type="ECO:0000313" key="2">
    <source>
        <dbReference type="Proteomes" id="UP000299102"/>
    </source>
</evidence>